<dbReference type="EMBL" id="JARBHB010000017">
    <property type="protein sequence ID" value="KAJ8865845.1"/>
    <property type="molecule type" value="Genomic_DNA"/>
</dbReference>
<reference evidence="1 2" key="1">
    <citation type="submission" date="2023-02" db="EMBL/GenBank/DDBJ databases">
        <title>LHISI_Scaffold_Assembly.</title>
        <authorList>
            <person name="Stuart O.P."/>
            <person name="Cleave R."/>
            <person name="Magrath M.J.L."/>
            <person name="Mikheyev A.S."/>
        </authorList>
    </citation>
    <scope>NUCLEOTIDE SEQUENCE [LARGE SCALE GENOMIC DNA]</scope>
    <source>
        <strain evidence="1">Daus_M_001</strain>
        <tissue evidence="1">Leg muscle</tissue>
    </source>
</reference>
<name>A0ABQ9G035_9NEOP</name>
<proteinExistence type="predicted"/>
<evidence type="ECO:0000313" key="2">
    <source>
        <dbReference type="Proteomes" id="UP001159363"/>
    </source>
</evidence>
<organism evidence="1 2">
    <name type="scientific">Dryococelus australis</name>
    <dbReference type="NCBI Taxonomy" id="614101"/>
    <lineage>
        <taxon>Eukaryota</taxon>
        <taxon>Metazoa</taxon>
        <taxon>Ecdysozoa</taxon>
        <taxon>Arthropoda</taxon>
        <taxon>Hexapoda</taxon>
        <taxon>Insecta</taxon>
        <taxon>Pterygota</taxon>
        <taxon>Neoptera</taxon>
        <taxon>Polyneoptera</taxon>
        <taxon>Phasmatodea</taxon>
        <taxon>Verophasmatodea</taxon>
        <taxon>Anareolatae</taxon>
        <taxon>Phasmatidae</taxon>
        <taxon>Eurycanthinae</taxon>
        <taxon>Dryococelus</taxon>
    </lineage>
</organism>
<comment type="caution">
    <text evidence="1">The sequence shown here is derived from an EMBL/GenBank/DDBJ whole genome shotgun (WGS) entry which is preliminary data.</text>
</comment>
<gene>
    <name evidence="1" type="ORF">PR048_033367</name>
</gene>
<dbReference type="Proteomes" id="UP001159363">
    <property type="component" value="Chromosome 16"/>
</dbReference>
<keyword evidence="2" id="KW-1185">Reference proteome</keyword>
<evidence type="ECO:0000313" key="1">
    <source>
        <dbReference type="EMBL" id="KAJ8865845.1"/>
    </source>
</evidence>
<sequence>MPRHLSPARQANTHARLLAQACLRQDMMMPGHLAIVSRRPPITFHPVTPSGFFAYLRGKAAAERLACSPPTKANRVQLPAGHTWFFAHGNCAGQCRWSSGFLGDFPVSPVLAFRRCSILTSLRPHRLSRPRCQEPPKSLHSPLKRYVLCPRISRVGIGKFREFKDLYSAVLCILEPQLCVHWLLPQREASVTPRLAVWDSLLVSFPVCYWFRVVQSESNKLRTNYEVNFSVHIERAGRPSSATGSREPIWTPRSTWVADHPSILPTASVVEPQAAPLYADETSPAAEMHLHEERWMARTSPSLECQASYTSHRYTQHDGNRKHCTPVQRLARRSERASGARANVVLIGPALPFLKRAENTQVGGALKSGLATIPRIPSVVRPFSRPRYLRPIAGRNSFSIRGWLFRLPSAWPPLPLSPLSTPPFLGRRGRGCEARLIPSVCGCDLYLTRPGNSAPINERSTTVCPNHVQFAQKGSDLTSRQQPADKRRRLEGRVINYKKTPVRSNTFIDFPGKSAGLVGANRTTAYPAEGTRLSLWVTANRLMHCHYSLDAFQAQGRERERERKRGKRLEAGIEVPCPLISVF</sequence>
<protein>
    <submittedName>
        <fullName evidence="1">Uncharacterized protein</fullName>
    </submittedName>
</protein>
<accession>A0ABQ9G035</accession>